<dbReference type="Proteomes" id="UP000008383">
    <property type="component" value="Unassembled WGS sequence"/>
</dbReference>
<dbReference type="HOGENOM" id="CLU_1961177_0_0_1"/>
<dbReference type="AlphaFoldDB" id="D4D5T5"/>
<evidence type="ECO:0000313" key="3">
    <source>
        <dbReference type="Proteomes" id="UP000008383"/>
    </source>
</evidence>
<gene>
    <name evidence="2" type="ORF">TRV_02458</name>
</gene>
<keyword evidence="1" id="KW-0472">Membrane</keyword>
<reference evidence="3" key="1">
    <citation type="journal article" date="2011" name="Genome Biol.">
        <title>Comparative and functional genomics provide insights into the pathogenicity of dermatophytic fungi.</title>
        <authorList>
            <person name="Burmester A."/>
            <person name="Shelest E."/>
            <person name="Gloeckner G."/>
            <person name="Heddergott C."/>
            <person name="Schindler S."/>
            <person name="Staib P."/>
            <person name="Heidel A."/>
            <person name="Felder M."/>
            <person name="Petzold A."/>
            <person name="Szafranski K."/>
            <person name="Feuermann M."/>
            <person name="Pedruzzi I."/>
            <person name="Priebe S."/>
            <person name="Groth M."/>
            <person name="Winkler R."/>
            <person name="Li W."/>
            <person name="Kniemeyer O."/>
            <person name="Schroeckh V."/>
            <person name="Hertweck C."/>
            <person name="Hube B."/>
            <person name="White T.C."/>
            <person name="Platzer M."/>
            <person name="Guthke R."/>
            <person name="Heitman J."/>
            <person name="Woestemeyer J."/>
            <person name="Zipfel P.F."/>
            <person name="Monod M."/>
            <person name="Brakhage A.A."/>
        </authorList>
    </citation>
    <scope>NUCLEOTIDE SEQUENCE [LARGE SCALE GENOMIC DNA]</scope>
    <source>
        <strain evidence="3">HKI 0517</strain>
    </source>
</reference>
<organism evidence="2 3">
    <name type="scientific">Trichophyton verrucosum (strain HKI 0517)</name>
    <dbReference type="NCBI Taxonomy" id="663202"/>
    <lineage>
        <taxon>Eukaryota</taxon>
        <taxon>Fungi</taxon>
        <taxon>Dikarya</taxon>
        <taxon>Ascomycota</taxon>
        <taxon>Pezizomycotina</taxon>
        <taxon>Eurotiomycetes</taxon>
        <taxon>Eurotiomycetidae</taxon>
        <taxon>Onygenales</taxon>
        <taxon>Arthrodermataceae</taxon>
        <taxon>Trichophyton</taxon>
    </lineage>
</organism>
<dbReference type="KEGG" id="tve:TRV_02458"/>
<protein>
    <submittedName>
        <fullName evidence="2">Uncharacterized protein</fullName>
    </submittedName>
</protein>
<feature type="transmembrane region" description="Helical" evidence="1">
    <location>
        <begin position="41"/>
        <end position="61"/>
    </location>
</feature>
<evidence type="ECO:0000256" key="1">
    <source>
        <dbReference type="SAM" id="Phobius"/>
    </source>
</evidence>
<name>D4D5T5_TRIVH</name>
<evidence type="ECO:0000313" key="2">
    <source>
        <dbReference type="EMBL" id="EFE42738.1"/>
    </source>
</evidence>
<dbReference type="GeneID" id="9583376"/>
<comment type="caution">
    <text evidence="2">The sequence shown here is derived from an EMBL/GenBank/DDBJ whole genome shotgun (WGS) entry which is preliminary data.</text>
</comment>
<accession>D4D5T5</accession>
<keyword evidence="3" id="KW-1185">Reference proteome</keyword>
<dbReference type="EMBL" id="ACYE01000129">
    <property type="protein sequence ID" value="EFE42738.1"/>
    <property type="molecule type" value="Genomic_DNA"/>
</dbReference>
<keyword evidence="1" id="KW-0812">Transmembrane</keyword>
<dbReference type="RefSeq" id="XP_003023356.1">
    <property type="nucleotide sequence ID" value="XM_003023310.1"/>
</dbReference>
<proteinExistence type="predicted"/>
<keyword evidence="1" id="KW-1133">Transmembrane helix</keyword>
<sequence>MLAKKRSICFLDSSSIRGLESQGAKEKKQGRRERKRDLKHALIYFIMLELLPAGPLAAAAANNNNKLACRFCCLADSCFVRPREVRQDKPLRNEAEERSFDLCKFLKLLLLRRPNAERSGRRMKQSLL</sequence>